<feature type="domain" description="BURP" evidence="1">
    <location>
        <begin position="18"/>
        <end position="232"/>
    </location>
</feature>
<dbReference type="SMART" id="SM01045">
    <property type="entry name" value="BURP"/>
    <property type="match status" value="1"/>
</dbReference>
<name>B9S812_RICCO</name>
<reference evidence="3" key="1">
    <citation type="journal article" date="2010" name="Nat. Biotechnol.">
        <title>Draft genome sequence of the oilseed species Ricinus communis.</title>
        <authorList>
            <person name="Chan A.P."/>
            <person name="Crabtree J."/>
            <person name="Zhao Q."/>
            <person name="Lorenzi H."/>
            <person name="Orvis J."/>
            <person name="Puiu D."/>
            <person name="Melake-Berhan A."/>
            <person name="Jones K.M."/>
            <person name="Redman J."/>
            <person name="Chen G."/>
            <person name="Cahoon E.B."/>
            <person name="Gedil M."/>
            <person name="Stanke M."/>
            <person name="Haas B.J."/>
            <person name="Wortman J.R."/>
            <person name="Fraser-Liggett C.M."/>
            <person name="Ravel J."/>
            <person name="Rabinowicz P.D."/>
        </authorList>
    </citation>
    <scope>NUCLEOTIDE SEQUENCE [LARGE SCALE GENOMIC DNA]</scope>
    <source>
        <strain evidence="3">cv. Hale</strain>
    </source>
</reference>
<sequence>MEFDDFVFDYIEAPYIGLFTPDDIYVGKVLPIYFPVRDRSSYLPFTIQKEMVDSSITYPLSDLPKIFQPLSVLDDSLLKIQPDADKCEIQPDEAETKVCIRNMESISEFISRVFGSEGSFRIVETKQAEISTASLQEYTVVEDPREIQGPRKVFCHPMSDAFYCHCSIETTVLKVSLGTENGDKMEAIGVCHMHTSGQNPDDILHHLLKIKPGTTTPVCHFLPDGHFVWVQSATLKKAS</sequence>
<accession>B9S812</accession>
<dbReference type="InterPro" id="IPR044816">
    <property type="entry name" value="BURP"/>
</dbReference>
<dbReference type="PROSITE" id="PS51277">
    <property type="entry name" value="BURP"/>
    <property type="match status" value="1"/>
</dbReference>
<gene>
    <name evidence="2" type="ORF">RCOM_1383560</name>
</gene>
<dbReference type="InParanoid" id="B9S812"/>
<dbReference type="InterPro" id="IPR004873">
    <property type="entry name" value="BURP_dom"/>
</dbReference>
<protein>
    <submittedName>
        <fullName evidence="2">Dehydration-responsive protein RD22, putative</fullName>
    </submittedName>
</protein>
<dbReference type="EMBL" id="EQ973887">
    <property type="protein sequence ID" value="EEF40328.1"/>
    <property type="molecule type" value="Genomic_DNA"/>
</dbReference>
<dbReference type="Pfam" id="PF03181">
    <property type="entry name" value="BURP"/>
    <property type="match status" value="1"/>
</dbReference>
<dbReference type="STRING" id="3988.B9S812"/>
<keyword evidence="3" id="KW-1185">Reference proteome</keyword>
<evidence type="ECO:0000259" key="1">
    <source>
        <dbReference type="PROSITE" id="PS51277"/>
    </source>
</evidence>
<dbReference type="Proteomes" id="UP000008311">
    <property type="component" value="Unassembled WGS sequence"/>
</dbReference>
<dbReference type="PANTHER" id="PTHR31236:SF69">
    <property type="entry name" value="BURP DOMAIN-CONTAINING PROTEIN"/>
    <property type="match status" value="1"/>
</dbReference>
<evidence type="ECO:0000313" key="3">
    <source>
        <dbReference type="Proteomes" id="UP000008311"/>
    </source>
</evidence>
<dbReference type="eggNOG" id="ENOG502SKYI">
    <property type="taxonomic scope" value="Eukaryota"/>
</dbReference>
<proteinExistence type="predicted"/>
<dbReference type="AlphaFoldDB" id="B9S812"/>
<evidence type="ECO:0000313" key="2">
    <source>
        <dbReference type="EMBL" id="EEF40328.1"/>
    </source>
</evidence>
<dbReference type="PANTHER" id="PTHR31236">
    <property type="entry name" value="BURP DOMAIN PROTEIN USPL1-LIKE"/>
    <property type="match status" value="1"/>
</dbReference>
<organism evidence="2 3">
    <name type="scientific">Ricinus communis</name>
    <name type="common">Castor bean</name>
    <dbReference type="NCBI Taxonomy" id="3988"/>
    <lineage>
        <taxon>Eukaryota</taxon>
        <taxon>Viridiplantae</taxon>
        <taxon>Streptophyta</taxon>
        <taxon>Embryophyta</taxon>
        <taxon>Tracheophyta</taxon>
        <taxon>Spermatophyta</taxon>
        <taxon>Magnoliopsida</taxon>
        <taxon>eudicotyledons</taxon>
        <taxon>Gunneridae</taxon>
        <taxon>Pentapetalae</taxon>
        <taxon>rosids</taxon>
        <taxon>fabids</taxon>
        <taxon>Malpighiales</taxon>
        <taxon>Euphorbiaceae</taxon>
        <taxon>Acalyphoideae</taxon>
        <taxon>Acalypheae</taxon>
        <taxon>Ricinus</taxon>
    </lineage>
</organism>